<feature type="region of interest" description="Disordered" evidence="1">
    <location>
        <begin position="1"/>
        <end position="20"/>
    </location>
</feature>
<dbReference type="InterPro" id="IPR020843">
    <property type="entry name" value="ER"/>
</dbReference>
<dbReference type="Gene3D" id="3.90.180.10">
    <property type="entry name" value="Medium-chain alcohol dehydrogenases, catalytic domain"/>
    <property type="match status" value="1"/>
</dbReference>
<dbReference type="SMART" id="SM00829">
    <property type="entry name" value="PKS_ER"/>
    <property type="match status" value="1"/>
</dbReference>
<dbReference type="Pfam" id="PF08240">
    <property type="entry name" value="ADH_N"/>
    <property type="match status" value="1"/>
</dbReference>
<dbReference type="PANTHER" id="PTHR11695:SF294">
    <property type="entry name" value="RETICULON-4-INTERACTING PROTEIN 1, MITOCHONDRIAL"/>
    <property type="match status" value="1"/>
</dbReference>
<dbReference type="Pfam" id="PF13602">
    <property type="entry name" value="ADH_zinc_N_2"/>
    <property type="match status" value="1"/>
</dbReference>
<dbReference type="InterPro" id="IPR050700">
    <property type="entry name" value="YIM1/Zinc_Alcohol_DH_Fams"/>
</dbReference>
<dbReference type="Proteomes" id="UP001235133">
    <property type="component" value="Unassembled WGS sequence"/>
</dbReference>
<keyword evidence="4" id="KW-1185">Reference proteome</keyword>
<organism evidence="3 4">
    <name type="scientific">Microbacterium psychrotolerans</name>
    <dbReference type="NCBI Taxonomy" id="3068321"/>
    <lineage>
        <taxon>Bacteria</taxon>
        <taxon>Bacillati</taxon>
        <taxon>Actinomycetota</taxon>
        <taxon>Actinomycetes</taxon>
        <taxon>Micrococcales</taxon>
        <taxon>Microbacteriaceae</taxon>
        <taxon>Microbacterium</taxon>
    </lineage>
</organism>
<dbReference type="Gene3D" id="3.40.50.720">
    <property type="entry name" value="NAD(P)-binding Rossmann-like Domain"/>
    <property type="match status" value="1"/>
</dbReference>
<evidence type="ECO:0000259" key="2">
    <source>
        <dbReference type="SMART" id="SM00829"/>
    </source>
</evidence>
<dbReference type="InterPro" id="IPR036291">
    <property type="entry name" value="NAD(P)-bd_dom_sf"/>
</dbReference>
<name>A0ABU0Z282_9MICO</name>
<dbReference type="InterPro" id="IPR013154">
    <property type="entry name" value="ADH-like_N"/>
</dbReference>
<proteinExistence type="predicted"/>
<dbReference type="EMBL" id="JAVFWO010000003">
    <property type="protein sequence ID" value="MDQ7878690.1"/>
    <property type="molecule type" value="Genomic_DNA"/>
</dbReference>
<gene>
    <name evidence="3" type="ORF">Q9R08_11940</name>
</gene>
<dbReference type="SUPFAM" id="SSF50129">
    <property type="entry name" value="GroES-like"/>
    <property type="match status" value="1"/>
</dbReference>
<accession>A0ABU0Z282</accession>
<feature type="domain" description="Enoyl reductase (ER)" evidence="2">
    <location>
        <begin position="34"/>
        <end position="344"/>
    </location>
</feature>
<dbReference type="PANTHER" id="PTHR11695">
    <property type="entry name" value="ALCOHOL DEHYDROGENASE RELATED"/>
    <property type="match status" value="1"/>
</dbReference>
<sequence>MNTTEKTAPRTEGSAGGVAGDATTMRAAVYDRFGGPDVVSVERMPRPTPADDQLLVRLHAASVSVADHRVRARDVPRGLRLPTMFALGWRRPTHRVLGMDGAGVVEAVGAGVADFAVGDRVVLLRGAAFGCHAEYAVVRAAGAVARIPDELTFVDAAALPFGFGTAQVFLEAGGIAQGDDVLVNGASGAVGSAAVQLAKRRGARVTGVCSAGNAELVRDLGAERVIDYAREDFTSSGARYDAVVECVGNAPYRRARRAIRRGGVLLLVIADLAGIVGSKLRPVRHGIRRVQDTGAVTGTHLAEFARLAAAGDVRPVIDRVYPLDRIREAHAYVDGGHKRGNVIVTLADPS</sequence>
<evidence type="ECO:0000313" key="3">
    <source>
        <dbReference type="EMBL" id="MDQ7878690.1"/>
    </source>
</evidence>
<dbReference type="CDD" id="cd08267">
    <property type="entry name" value="MDR1"/>
    <property type="match status" value="1"/>
</dbReference>
<dbReference type="RefSeq" id="WP_308868240.1">
    <property type="nucleotide sequence ID" value="NZ_JAVFWO010000003.1"/>
</dbReference>
<comment type="caution">
    <text evidence="3">The sequence shown here is derived from an EMBL/GenBank/DDBJ whole genome shotgun (WGS) entry which is preliminary data.</text>
</comment>
<reference evidence="3 4" key="1">
    <citation type="submission" date="2023-08" db="EMBL/GenBank/DDBJ databases">
        <title>Microbacterium psychrotolerans sp. nov., a psychrotolerant bacterium isolated from soil in Heilongjiang Province, China.</title>
        <authorList>
            <person name="An P."/>
            <person name="Zhao D."/>
            <person name="Xiang H."/>
        </authorList>
    </citation>
    <scope>NUCLEOTIDE SEQUENCE [LARGE SCALE GENOMIC DNA]</scope>
    <source>
        <strain evidence="3 4">QXD-8</strain>
    </source>
</reference>
<evidence type="ECO:0000256" key="1">
    <source>
        <dbReference type="SAM" id="MobiDB-lite"/>
    </source>
</evidence>
<dbReference type="SUPFAM" id="SSF51735">
    <property type="entry name" value="NAD(P)-binding Rossmann-fold domains"/>
    <property type="match status" value="1"/>
</dbReference>
<dbReference type="InterPro" id="IPR011032">
    <property type="entry name" value="GroES-like_sf"/>
</dbReference>
<protein>
    <submittedName>
        <fullName evidence="3">NAD(P)-dependent alcohol dehydrogenase</fullName>
    </submittedName>
</protein>
<evidence type="ECO:0000313" key="4">
    <source>
        <dbReference type="Proteomes" id="UP001235133"/>
    </source>
</evidence>